<evidence type="ECO:0000256" key="8">
    <source>
        <dbReference type="ARBA" id="ARBA00063644"/>
    </source>
</evidence>
<comment type="function">
    <text evidence="9">A type II topoisomerase that negatively supercoils closed circular double-stranded (ds) DNA in an ATP-dependent manner to modulate DNA topology and maintain chromosomes in an underwound state. Negative supercoiling favors strand separation, and DNA replication, transcription, recombination and repair, all of which involve strand separation. Also able to catalyze the interconversion of other topological isomers of dsDNA rings, including catenanes and knotted rings. Type II topoisomerases break and join 2 DNA strands simultaneously in an ATP-dependent manner.</text>
</comment>
<dbReference type="Gene3D" id="1.10.268.10">
    <property type="entry name" value="Topoisomerase, domain 3"/>
    <property type="match status" value="1"/>
</dbReference>
<name>A0AB38A6L2_9ACTN</name>
<feature type="region of interest" description="Disordered" evidence="11">
    <location>
        <begin position="914"/>
        <end position="942"/>
    </location>
</feature>
<dbReference type="InterPro" id="IPR050220">
    <property type="entry name" value="Type_II_DNA_Topoisomerases"/>
</dbReference>
<evidence type="ECO:0000256" key="1">
    <source>
        <dbReference type="ARBA" id="ARBA00000185"/>
    </source>
</evidence>
<dbReference type="GO" id="GO:0005694">
    <property type="term" value="C:chromosome"/>
    <property type="evidence" value="ECO:0007669"/>
    <property type="project" value="InterPro"/>
</dbReference>
<organism evidence="13 14">
    <name type="scientific">Atopobium minutum</name>
    <dbReference type="NCBI Taxonomy" id="1381"/>
    <lineage>
        <taxon>Bacteria</taxon>
        <taxon>Bacillati</taxon>
        <taxon>Actinomycetota</taxon>
        <taxon>Coriobacteriia</taxon>
        <taxon>Coriobacteriales</taxon>
        <taxon>Atopobiaceae</taxon>
        <taxon>Atopobium</taxon>
    </lineage>
</organism>
<reference evidence="13 14" key="1">
    <citation type="submission" date="2016-10" db="EMBL/GenBank/DDBJ databases">
        <authorList>
            <person name="Varghese N."/>
            <person name="Submissions S."/>
        </authorList>
    </citation>
    <scope>NUCLEOTIDE SEQUENCE [LARGE SCALE GENOMIC DNA]</scope>
    <source>
        <strain evidence="13 14">DSM 20586</strain>
    </source>
</reference>
<dbReference type="GO" id="GO:0005737">
    <property type="term" value="C:cytoplasm"/>
    <property type="evidence" value="ECO:0007669"/>
    <property type="project" value="UniProtKB-SubCell"/>
</dbReference>
<dbReference type="FunFam" id="3.30.1360.40:FF:000002">
    <property type="entry name" value="DNA gyrase subunit A"/>
    <property type="match status" value="1"/>
</dbReference>
<evidence type="ECO:0000256" key="10">
    <source>
        <dbReference type="PROSITE-ProRule" id="PRU01384"/>
    </source>
</evidence>
<feature type="domain" description="Topo IIA-type catalytic" evidence="12">
    <location>
        <begin position="121"/>
        <end position="587"/>
    </location>
</feature>
<comment type="catalytic activity">
    <reaction evidence="1 9 10">
        <text>ATP-dependent breakage, passage and rejoining of double-stranded DNA.</text>
        <dbReference type="EC" id="5.6.2.2"/>
    </reaction>
</comment>
<feature type="compositionally biased region" description="Acidic residues" evidence="11">
    <location>
        <begin position="11"/>
        <end position="53"/>
    </location>
</feature>
<protein>
    <recommendedName>
        <fullName evidence="9">DNA gyrase subunit A</fullName>
        <ecNumber evidence="9">5.6.2.2</ecNumber>
    </recommendedName>
</protein>
<dbReference type="GO" id="GO:0005524">
    <property type="term" value="F:ATP binding"/>
    <property type="evidence" value="ECO:0007669"/>
    <property type="project" value="UniProtKB-UniRule"/>
</dbReference>
<evidence type="ECO:0000256" key="7">
    <source>
        <dbReference type="ARBA" id="ARBA00023235"/>
    </source>
</evidence>
<dbReference type="CDD" id="cd00187">
    <property type="entry name" value="TOP4c"/>
    <property type="match status" value="1"/>
</dbReference>
<evidence type="ECO:0000256" key="9">
    <source>
        <dbReference type="HAMAP-Rule" id="MF_01897"/>
    </source>
</evidence>
<dbReference type="PANTHER" id="PTHR43493:SF5">
    <property type="entry name" value="DNA GYRASE SUBUNIT A, CHLOROPLASTIC_MITOCHONDRIAL"/>
    <property type="match status" value="1"/>
</dbReference>
<keyword evidence="6 9" id="KW-0238">DNA-binding</keyword>
<dbReference type="FunFam" id="1.10.268.10:FF:000001">
    <property type="entry name" value="DNA gyrase subunit A"/>
    <property type="match status" value="1"/>
</dbReference>
<comment type="subunit">
    <text evidence="9">Heterotetramer, composed of two GyrA and two GyrB chains. In the heterotetramer, GyrA contains the active site tyrosine that forms a transient covalent intermediate with DNA, while GyrB binds cofactors and catalyzes ATP hydrolysis.</text>
</comment>
<dbReference type="SUPFAM" id="SSF101904">
    <property type="entry name" value="GyrA/ParC C-terminal domain-like"/>
    <property type="match status" value="1"/>
</dbReference>
<dbReference type="FunFam" id="3.90.199.10:FF:000001">
    <property type="entry name" value="DNA gyrase subunit A"/>
    <property type="match status" value="1"/>
</dbReference>
<dbReference type="InterPro" id="IPR035516">
    <property type="entry name" value="Gyrase/topoIV_suA_C"/>
</dbReference>
<dbReference type="NCBIfam" id="NF004044">
    <property type="entry name" value="PRK05561.1"/>
    <property type="match status" value="1"/>
</dbReference>
<comment type="caution">
    <text evidence="13">The sequence shown here is derived from an EMBL/GenBank/DDBJ whole genome shotgun (WGS) entry which is preliminary data.</text>
</comment>
<evidence type="ECO:0000256" key="5">
    <source>
        <dbReference type="ARBA" id="ARBA00023029"/>
    </source>
</evidence>
<comment type="subunit">
    <text evidence="8">Heterotetramer composed of ParC and ParE.</text>
</comment>
<comment type="subcellular location">
    <subcellularLocation>
        <location evidence="9">Cytoplasm</location>
    </subcellularLocation>
</comment>
<feature type="compositionally biased region" description="Acidic residues" evidence="11">
    <location>
        <begin position="924"/>
        <end position="942"/>
    </location>
</feature>
<dbReference type="InterPro" id="IPR013760">
    <property type="entry name" value="Topo_IIA-like_dom_sf"/>
</dbReference>
<evidence type="ECO:0000313" key="13">
    <source>
        <dbReference type="EMBL" id="SEB69265.1"/>
    </source>
</evidence>
<dbReference type="NCBIfam" id="TIGR01063">
    <property type="entry name" value="gyrA"/>
    <property type="match status" value="1"/>
</dbReference>
<dbReference type="GO" id="GO:0006265">
    <property type="term" value="P:DNA topological change"/>
    <property type="evidence" value="ECO:0007669"/>
    <property type="project" value="UniProtKB-UniRule"/>
</dbReference>
<evidence type="ECO:0000256" key="4">
    <source>
        <dbReference type="ARBA" id="ARBA00022840"/>
    </source>
</evidence>
<keyword evidence="9" id="KW-0963">Cytoplasm</keyword>
<gene>
    <name evidence="9" type="primary">gyrA</name>
    <name evidence="13" type="ORF">SAMN04489746_0890</name>
</gene>
<dbReference type="GO" id="GO:0003677">
    <property type="term" value="F:DNA binding"/>
    <property type="evidence" value="ECO:0007669"/>
    <property type="project" value="UniProtKB-UniRule"/>
</dbReference>
<dbReference type="EMBL" id="FNSH01000001">
    <property type="protein sequence ID" value="SEB69265.1"/>
    <property type="molecule type" value="Genomic_DNA"/>
</dbReference>
<comment type="similarity">
    <text evidence="2 9">Belongs to the type II topoisomerase GyrA/ParC subunit family.</text>
</comment>
<accession>A0AB38A6L2</accession>
<evidence type="ECO:0000259" key="12">
    <source>
        <dbReference type="PROSITE" id="PS52040"/>
    </source>
</evidence>
<dbReference type="GO" id="GO:0006261">
    <property type="term" value="P:DNA-templated DNA replication"/>
    <property type="evidence" value="ECO:0007669"/>
    <property type="project" value="UniProtKB-UniRule"/>
</dbReference>
<comment type="miscellaneous">
    <text evidence="9">Few gyrases are as efficient as E.coli at forming negative supercoils. Not all organisms have 2 type II topoisomerases; in organisms with a single type II topoisomerase this enzyme also has to decatenate newly replicated chromosomes.</text>
</comment>
<feature type="compositionally biased region" description="Basic and acidic residues" evidence="11">
    <location>
        <begin position="1"/>
        <end position="10"/>
    </location>
</feature>
<dbReference type="SMART" id="SM00434">
    <property type="entry name" value="TOP4c"/>
    <property type="match status" value="1"/>
</dbReference>
<dbReference type="Pfam" id="PF03989">
    <property type="entry name" value="DNA_gyraseA_C"/>
    <property type="match status" value="6"/>
</dbReference>
<dbReference type="InterPro" id="IPR002205">
    <property type="entry name" value="Topo_IIA_dom_A"/>
</dbReference>
<evidence type="ECO:0000256" key="2">
    <source>
        <dbReference type="ARBA" id="ARBA00008263"/>
    </source>
</evidence>
<dbReference type="Gene3D" id="3.90.199.10">
    <property type="entry name" value="Topoisomerase II, domain 5"/>
    <property type="match status" value="1"/>
</dbReference>
<keyword evidence="7 9" id="KW-0413">Isomerase</keyword>
<dbReference type="PANTHER" id="PTHR43493">
    <property type="entry name" value="DNA GYRASE/TOPOISOMERASE SUBUNIT A"/>
    <property type="match status" value="1"/>
</dbReference>
<dbReference type="NCBIfam" id="NF004043">
    <property type="entry name" value="PRK05560.1"/>
    <property type="match status" value="1"/>
</dbReference>
<dbReference type="InterPro" id="IPR006691">
    <property type="entry name" value="GyrA/parC_rep"/>
</dbReference>
<dbReference type="PROSITE" id="PS52040">
    <property type="entry name" value="TOPO_IIA"/>
    <property type="match status" value="1"/>
</dbReference>
<proteinExistence type="inferred from homology"/>
<dbReference type="EC" id="5.6.2.2" evidence="9"/>
<dbReference type="Gene3D" id="3.30.1360.40">
    <property type="match status" value="1"/>
</dbReference>
<dbReference type="InterPro" id="IPR005743">
    <property type="entry name" value="GyrA"/>
</dbReference>
<dbReference type="Pfam" id="PF00521">
    <property type="entry name" value="DNA_topoisoIV"/>
    <property type="match status" value="1"/>
</dbReference>
<dbReference type="SUPFAM" id="SSF56719">
    <property type="entry name" value="Type II DNA topoisomerase"/>
    <property type="match status" value="1"/>
</dbReference>
<feature type="active site" description="O-(5'-phospho-DNA)-tyrosine intermediate" evidence="9 10">
    <location>
        <position position="209"/>
    </location>
</feature>
<dbReference type="InterPro" id="IPR013758">
    <property type="entry name" value="Topo_IIA_A/C_ab"/>
</dbReference>
<sequence>MADDTNNHDDFLDDDADTTNEFDNDFVDEEEDYEPETDEFDELDDGSDDLEDEDLADVQSPVQQGSLGGGAGLSRTISDEAGTRISLEDIHGGAIKPTDMSEEMKQSFLEYSMSVIVARALPDVRDGLKPVHRRILYAMNEAGITPNKPHKKSAWTVGEVMGKYHPHGDSAIYESMVRMAQDFSMRFPLVDGHGNFGSIDGDPAAAMRYTEARLTRGAMELLSGLNEDTVDSQPNYDESLSEPAVLPARFPNLLVNGSSGIAVGMATNVPPHNLREVAAAINMMIDNPEVTLDELMTVLPGPDFPTGGIIMGTEGIRDAYETGRGSITIRSKVHVENINKGSRQRLVITEIPYQVNKGLLQEKIAQAVNEKKIDGISDMRDESNRKGMRIVLDLKQGTVPQVVLNNLYKRTQLQANFGVIDIALVDGVPRTLSLREMLHYYIQHQIDVVTRRTTYRLDKARKRVHILEGLLIAVDNIDEIVHIIRSSHDDAEAKARMNERFGIDDIQGEAILQMRLRRLTGLARDELATQIAELHKQIAYYEDLLAHEDKILGVIKEELAEIVAKYGDDRRTKISAQEAIDLDVEDLIAEEDMVVTVTRTGYVKRLPVATYRSQKRGGKGVSGLSLKEDDFVEHLFVSSTHDYVLFFTNLGKVYRKKVHELPVGSRASRGSALVNVLPLAEGEHLKAVITTRDFPADEYLMFATSNGMIKKTAMSAYDRTRHDGIIAINLKNGDELIDVRRVKPGFKVILVSTDGKAIVFEEDQIRAMGRDTSGVRGITLKGTAKVLGMEISNGQGDLFVITEKGYGKRTPIADYPVHNRGGQGVFTIQMTARKGELAGMKVVGPQHELVIVSEEGILIRVKVSDISKLGRSTQGVKVMNVSESDRVTAVARMIAKKATAKKVDENQTSFDLLAAGEKSTSEEAPIDIGEEEQIAPDLDDEE</sequence>
<evidence type="ECO:0000256" key="11">
    <source>
        <dbReference type="SAM" id="MobiDB-lite"/>
    </source>
</evidence>
<feature type="short sequence motif" description="GyrA-box" evidence="9">
    <location>
        <begin position="614"/>
        <end position="620"/>
    </location>
</feature>
<evidence type="ECO:0000256" key="3">
    <source>
        <dbReference type="ARBA" id="ARBA00022741"/>
    </source>
</evidence>
<keyword evidence="3 9" id="KW-0547">Nucleotide-binding</keyword>
<dbReference type="RefSeq" id="WP_021736155.1">
    <property type="nucleotide sequence ID" value="NZ_FNSH01000001.1"/>
</dbReference>
<dbReference type="Proteomes" id="UP000183687">
    <property type="component" value="Unassembled WGS sequence"/>
</dbReference>
<dbReference type="AlphaFoldDB" id="A0AB38A6L2"/>
<feature type="region of interest" description="Disordered" evidence="11">
    <location>
        <begin position="1"/>
        <end position="53"/>
    </location>
</feature>
<keyword evidence="4 9" id="KW-0067">ATP-binding</keyword>
<evidence type="ECO:0000313" key="14">
    <source>
        <dbReference type="Proteomes" id="UP000183687"/>
    </source>
</evidence>
<dbReference type="Gene3D" id="2.120.10.90">
    <property type="entry name" value="DNA gyrase/topoisomerase IV, subunit A, C-terminal"/>
    <property type="match status" value="1"/>
</dbReference>
<dbReference type="HAMAP" id="MF_01897">
    <property type="entry name" value="GyrA"/>
    <property type="match status" value="1"/>
</dbReference>
<dbReference type="FunFam" id="2.120.10.90:FF:000005">
    <property type="entry name" value="DNA topoisomerase 4 subunit A"/>
    <property type="match status" value="1"/>
</dbReference>
<dbReference type="GO" id="GO:0034335">
    <property type="term" value="F:DNA negative supercoiling activity"/>
    <property type="evidence" value="ECO:0007669"/>
    <property type="project" value="UniProtKB-ARBA"/>
</dbReference>
<evidence type="ECO:0000256" key="6">
    <source>
        <dbReference type="ARBA" id="ARBA00023125"/>
    </source>
</evidence>
<dbReference type="GO" id="GO:0009330">
    <property type="term" value="C:DNA topoisomerase type II (double strand cut, ATP-hydrolyzing) complex"/>
    <property type="evidence" value="ECO:0007669"/>
    <property type="project" value="TreeGrafter"/>
</dbReference>
<dbReference type="InterPro" id="IPR013757">
    <property type="entry name" value="Topo_IIA_A_a_sf"/>
</dbReference>
<keyword evidence="5 9" id="KW-0799">Topoisomerase</keyword>